<dbReference type="RefSeq" id="WP_106227435.1">
    <property type="nucleotide sequence ID" value="NZ_PVTV01000013.1"/>
</dbReference>
<dbReference type="EMBL" id="PVTV01000013">
    <property type="protein sequence ID" value="PRY97852.1"/>
    <property type="molecule type" value="Genomic_DNA"/>
</dbReference>
<dbReference type="SUPFAM" id="SSF102829">
    <property type="entry name" value="Cell division protein ZapA-like"/>
    <property type="match status" value="1"/>
</dbReference>
<accession>A0A2T0XG08</accession>
<dbReference type="InterPro" id="IPR036192">
    <property type="entry name" value="Cell_div_ZapA-like_sf"/>
</dbReference>
<keyword evidence="1" id="KW-0132">Cell division</keyword>
<dbReference type="InterPro" id="IPR007838">
    <property type="entry name" value="Cell_div_ZapA-like"/>
</dbReference>
<keyword evidence="2" id="KW-1185">Reference proteome</keyword>
<dbReference type="InterPro" id="IPR042233">
    <property type="entry name" value="Cell_div_ZapA_N"/>
</dbReference>
<dbReference type="AlphaFoldDB" id="A0A2T0XG08"/>
<evidence type="ECO:0000313" key="2">
    <source>
        <dbReference type="Proteomes" id="UP000238308"/>
    </source>
</evidence>
<evidence type="ECO:0000313" key="1">
    <source>
        <dbReference type="EMBL" id="PRY97852.1"/>
    </source>
</evidence>
<dbReference type="Gene3D" id="1.20.5.50">
    <property type="match status" value="1"/>
</dbReference>
<gene>
    <name evidence="1" type="ORF">BCM14_1562</name>
</gene>
<sequence length="102" mass="10714">MERVDISILGRDYSLACEPEEKADLVAATAHVAQLAGRIQGSSKISGNERIAVMVAIQLASELLGMKVADHGAGGTGGMAVGEFKRKIDYMNGLIDGALQQQ</sequence>
<protein>
    <submittedName>
        <fullName evidence="1">Cell division protein ZapA</fullName>
    </submittedName>
</protein>
<reference evidence="1 2" key="1">
    <citation type="submission" date="2018-03" db="EMBL/GenBank/DDBJ databases">
        <title>Genomic Encyclopedia of Type Strains, Phase III (KMG-III): the genomes of soil and plant-associated and newly described type strains.</title>
        <authorList>
            <person name="Whitman W."/>
        </authorList>
    </citation>
    <scope>NUCLEOTIDE SEQUENCE [LARGE SCALE GENOMIC DNA]</scope>
    <source>
        <strain evidence="1 2">MWH-P2sevCIIIb</strain>
    </source>
</reference>
<dbReference type="Proteomes" id="UP000238308">
    <property type="component" value="Unassembled WGS sequence"/>
</dbReference>
<name>A0A2T0XG08_9BURK</name>
<comment type="caution">
    <text evidence="1">The sequence shown here is derived from an EMBL/GenBank/DDBJ whole genome shotgun (WGS) entry which is preliminary data.</text>
</comment>
<dbReference type="Gene3D" id="3.30.160.880">
    <property type="entry name" value="Cell division protein ZapA protomer, N-terminal domain"/>
    <property type="match status" value="1"/>
</dbReference>
<dbReference type="Pfam" id="PF05164">
    <property type="entry name" value="ZapA"/>
    <property type="match status" value="1"/>
</dbReference>
<keyword evidence="1" id="KW-0131">Cell cycle</keyword>
<dbReference type="OrthoDB" id="5297208at2"/>
<proteinExistence type="predicted"/>
<dbReference type="GO" id="GO:0051301">
    <property type="term" value="P:cell division"/>
    <property type="evidence" value="ECO:0007669"/>
    <property type="project" value="UniProtKB-KW"/>
</dbReference>
<organism evidence="1 2">
    <name type="scientific">Jezberella montanilacus</name>
    <dbReference type="NCBI Taxonomy" id="323426"/>
    <lineage>
        <taxon>Bacteria</taxon>
        <taxon>Pseudomonadati</taxon>
        <taxon>Pseudomonadota</taxon>
        <taxon>Betaproteobacteria</taxon>
        <taxon>Burkholderiales</taxon>
        <taxon>Alcaligenaceae</taxon>
        <taxon>Jezberella</taxon>
    </lineage>
</organism>